<comment type="caution">
    <text evidence="8">The sequence shown here is derived from an EMBL/GenBank/DDBJ whole genome shotgun (WGS) entry which is preliminary data.</text>
</comment>
<feature type="compositionally biased region" description="Polar residues" evidence="6">
    <location>
        <begin position="13"/>
        <end position="25"/>
    </location>
</feature>
<dbReference type="InterPro" id="IPR012675">
    <property type="entry name" value="Beta-grasp_dom_sf"/>
</dbReference>
<organism evidence="8 9">
    <name type="scientific">Coemansia erecta</name>
    <dbReference type="NCBI Taxonomy" id="147472"/>
    <lineage>
        <taxon>Eukaryota</taxon>
        <taxon>Fungi</taxon>
        <taxon>Fungi incertae sedis</taxon>
        <taxon>Zoopagomycota</taxon>
        <taxon>Kickxellomycotina</taxon>
        <taxon>Kickxellomycetes</taxon>
        <taxon>Kickxellales</taxon>
        <taxon>Kickxellaceae</taxon>
        <taxon>Coemansia</taxon>
    </lineage>
</organism>
<dbReference type="InterPro" id="IPR004396">
    <property type="entry name" value="ATPase_YchF/OLA1"/>
</dbReference>
<dbReference type="FunFam" id="3.10.20.30:FF:000029">
    <property type="entry name" value="Obg-like ATPase 1"/>
    <property type="match status" value="1"/>
</dbReference>
<proteinExistence type="predicted"/>
<dbReference type="CDD" id="cd01900">
    <property type="entry name" value="YchF"/>
    <property type="match status" value="1"/>
</dbReference>
<dbReference type="InterPro" id="IPR027417">
    <property type="entry name" value="P-loop_NTPase"/>
</dbReference>
<dbReference type="SUPFAM" id="SSF81271">
    <property type="entry name" value="TGS-like"/>
    <property type="match status" value="1"/>
</dbReference>
<keyword evidence="9" id="KW-1185">Reference proteome</keyword>
<dbReference type="Pfam" id="PF01926">
    <property type="entry name" value="MMR_HSR1"/>
    <property type="match status" value="1"/>
</dbReference>
<sequence length="473" mass="52019">MLSRTARLCSRTAAGSRSSAQLAPSTLAKNQPISVAHHPAITMLSKFSQQAAAEATVPSFRYFTTSIAALKKSSKKMPPKKQATEEKLQLGRPGNNLKIGVVGLPNVGKSTFFNAITSSSVAAENYPFCTIDPSESRVAVPDERFDWLVSQYKPGSRVPAHLTVIDIAGLVKGASTGAGLGNAFLSNISAVDGIFHVVRAFTDPDVVHVEGEVDPARDLEIIHNELRLKDIAMLNKFIEANQRNIERMGSGGTVEDKKKKDEFNIVVKVRDWVESGKDVRKGTWSNKEVEVINQQFLLSAKPVTYLANVSERDYLRKKNKFLPLIKKWIDENNPGDKLIPFSAAYETTIAAIEDPAEKAKYAEEQGVPSMFGKIILTGYDQLNLMHFFTAGEKEVRAWTCRKGAKMTEAARNIHNEIADSLIQVDVMKFDELKVAGGEQELKASGKLYIRGKDATIDDGDVVYFRSGQGKAKK</sequence>
<dbReference type="SUPFAM" id="SSF52540">
    <property type="entry name" value="P-loop containing nucleoside triphosphate hydrolases"/>
    <property type="match status" value="1"/>
</dbReference>
<evidence type="ECO:0000256" key="6">
    <source>
        <dbReference type="SAM" id="MobiDB-lite"/>
    </source>
</evidence>
<dbReference type="Proteomes" id="UP001149813">
    <property type="component" value="Unassembled WGS sequence"/>
</dbReference>
<dbReference type="GO" id="GO:0005525">
    <property type="term" value="F:GTP binding"/>
    <property type="evidence" value="ECO:0007669"/>
    <property type="project" value="InterPro"/>
</dbReference>
<comment type="cofactor">
    <cofactor evidence="1">
        <name>Mg(2+)</name>
        <dbReference type="ChEBI" id="CHEBI:18420"/>
    </cofactor>
</comment>
<dbReference type="GO" id="GO:0046872">
    <property type="term" value="F:metal ion binding"/>
    <property type="evidence" value="ECO:0007669"/>
    <property type="project" value="UniProtKB-KW"/>
</dbReference>
<evidence type="ECO:0000313" key="8">
    <source>
        <dbReference type="EMBL" id="KAJ1724691.1"/>
    </source>
</evidence>
<dbReference type="FunFam" id="1.10.150.300:FF:000001">
    <property type="entry name" value="Ribosome-binding ATPase YchF"/>
    <property type="match status" value="1"/>
</dbReference>
<keyword evidence="5" id="KW-0460">Magnesium</keyword>
<dbReference type="Gene3D" id="1.10.150.300">
    <property type="entry name" value="TGS-like domain"/>
    <property type="match status" value="1"/>
</dbReference>
<dbReference type="AlphaFoldDB" id="A0A9W8CUH3"/>
<dbReference type="InterPro" id="IPR031167">
    <property type="entry name" value="G_OBG"/>
</dbReference>
<dbReference type="PANTHER" id="PTHR23305">
    <property type="entry name" value="OBG GTPASE FAMILY"/>
    <property type="match status" value="1"/>
</dbReference>
<name>A0A9W8CUH3_9FUNG</name>
<reference evidence="8" key="1">
    <citation type="submission" date="2022-07" db="EMBL/GenBank/DDBJ databases">
        <title>Phylogenomic reconstructions and comparative analyses of Kickxellomycotina fungi.</title>
        <authorList>
            <person name="Reynolds N.K."/>
            <person name="Stajich J.E."/>
            <person name="Barry K."/>
            <person name="Grigoriev I.V."/>
            <person name="Crous P."/>
            <person name="Smith M.E."/>
        </authorList>
    </citation>
    <scope>NUCLEOTIDE SEQUENCE</scope>
    <source>
        <strain evidence="8">NBRC 32514</strain>
    </source>
</reference>
<keyword evidence="2" id="KW-0479">Metal-binding</keyword>
<feature type="region of interest" description="Disordered" evidence="6">
    <location>
        <begin position="1"/>
        <end position="25"/>
    </location>
</feature>
<gene>
    <name evidence="8" type="ORF">LPJ53_001052</name>
</gene>
<dbReference type="GO" id="GO:0016887">
    <property type="term" value="F:ATP hydrolysis activity"/>
    <property type="evidence" value="ECO:0007669"/>
    <property type="project" value="InterPro"/>
</dbReference>
<evidence type="ECO:0000259" key="7">
    <source>
        <dbReference type="PROSITE" id="PS51710"/>
    </source>
</evidence>
<dbReference type="EMBL" id="JANBOJ010000023">
    <property type="protein sequence ID" value="KAJ1724691.1"/>
    <property type="molecule type" value="Genomic_DNA"/>
</dbReference>
<dbReference type="GO" id="GO:0005524">
    <property type="term" value="F:ATP binding"/>
    <property type="evidence" value="ECO:0007669"/>
    <property type="project" value="UniProtKB-KW"/>
</dbReference>
<evidence type="ECO:0000256" key="3">
    <source>
        <dbReference type="ARBA" id="ARBA00022741"/>
    </source>
</evidence>
<protein>
    <recommendedName>
        <fullName evidence="7">OBG-type G domain-containing protein</fullName>
    </recommendedName>
</protein>
<dbReference type="InterPro" id="IPR006073">
    <property type="entry name" value="GTP-bd"/>
</dbReference>
<dbReference type="GO" id="GO:0005737">
    <property type="term" value="C:cytoplasm"/>
    <property type="evidence" value="ECO:0007669"/>
    <property type="project" value="TreeGrafter"/>
</dbReference>
<dbReference type="Gene3D" id="3.10.20.30">
    <property type="match status" value="1"/>
</dbReference>
<evidence type="ECO:0000256" key="1">
    <source>
        <dbReference type="ARBA" id="ARBA00001946"/>
    </source>
</evidence>
<evidence type="ECO:0000313" key="9">
    <source>
        <dbReference type="Proteomes" id="UP001149813"/>
    </source>
</evidence>
<accession>A0A9W8CUH3</accession>
<evidence type="ECO:0000256" key="5">
    <source>
        <dbReference type="ARBA" id="ARBA00022842"/>
    </source>
</evidence>
<dbReference type="OrthoDB" id="424823at2759"/>
<dbReference type="Gene3D" id="3.40.50.300">
    <property type="entry name" value="P-loop containing nucleotide triphosphate hydrolases"/>
    <property type="match status" value="1"/>
</dbReference>
<dbReference type="PRINTS" id="PR00326">
    <property type="entry name" value="GTP1OBG"/>
</dbReference>
<evidence type="ECO:0000256" key="2">
    <source>
        <dbReference type="ARBA" id="ARBA00022723"/>
    </source>
</evidence>
<keyword evidence="3" id="KW-0547">Nucleotide-binding</keyword>
<feature type="domain" description="OBG-type G" evidence="7">
    <location>
        <begin position="97"/>
        <end position="361"/>
    </location>
</feature>
<dbReference type="InterPro" id="IPR013029">
    <property type="entry name" value="YchF_C"/>
</dbReference>
<dbReference type="NCBIfam" id="TIGR00092">
    <property type="entry name" value="redox-regulated ATPase YchF"/>
    <property type="match status" value="1"/>
</dbReference>
<dbReference type="InterPro" id="IPR041706">
    <property type="entry name" value="YchF_N"/>
</dbReference>
<dbReference type="Pfam" id="PF06071">
    <property type="entry name" value="YchF-GTPase_C"/>
    <property type="match status" value="1"/>
</dbReference>
<dbReference type="PROSITE" id="PS51710">
    <property type="entry name" value="G_OBG"/>
    <property type="match status" value="1"/>
</dbReference>
<dbReference type="InterPro" id="IPR023192">
    <property type="entry name" value="TGS-like_dom_sf"/>
</dbReference>
<evidence type="ECO:0000256" key="4">
    <source>
        <dbReference type="ARBA" id="ARBA00022840"/>
    </source>
</evidence>
<dbReference type="PANTHER" id="PTHR23305:SF11">
    <property type="entry name" value="OBG-LIKE ATPASE 1"/>
    <property type="match status" value="1"/>
</dbReference>
<dbReference type="InterPro" id="IPR012676">
    <property type="entry name" value="TGS-like"/>
</dbReference>
<keyword evidence="4" id="KW-0067">ATP-binding</keyword>